<dbReference type="Pfam" id="PF00953">
    <property type="entry name" value="Glycos_transf_4"/>
    <property type="match status" value="1"/>
</dbReference>
<dbReference type="GO" id="GO:0005886">
    <property type="term" value="C:plasma membrane"/>
    <property type="evidence" value="ECO:0007669"/>
    <property type="project" value="UniProtKB-SubCell"/>
</dbReference>
<protein>
    <recommendedName>
        <fullName evidence="11">Undecaprenyl-phosphate alpha-N-acetylglucosaminyl 1-phosphate transferase</fullName>
    </recommendedName>
</protein>
<dbReference type="EMBL" id="MFDT01000010">
    <property type="protein sequence ID" value="OGE65005.1"/>
    <property type="molecule type" value="Genomic_DNA"/>
</dbReference>
<dbReference type="GO" id="GO:0009103">
    <property type="term" value="P:lipopolysaccharide biosynthetic process"/>
    <property type="evidence" value="ECO:0007669"/>
    <property type="project" value="TreeGrafter"/>
</dbReference>
<keyword evidence="6 8" id="KW-0472">Membrane</keyword>
<feature type="transmembrane region" description="Helical" evidence="8">
    <location>
        <begin position="103"/>
        <end position="124"/>
    </location>
</feature>
<evidence type="ECO:0000256" key="7">
    <source>
        <dbReference type="PIRSR" id="PIRSR600715-1"/>
    </source>
</evidence>
<feature type="binding site" evidence="7">
    <location>
        <position position="153"/>
    </location>
    <ligand>
        <name>Mg(2+)</name>
        <dbReference type="ChEBI" id="CHEBI:18420"/>
    </ligand>
</feature>
<name>A0A1F5MI17_9BACT</name>
<keyword evidence="7" id="KW-0479">Metal-binding</keyword>
<dbReference type="PANTHER" id="PTHR22926:SF3">
    <property type="entry name" value="UNDECAPRENYL-PHOSPHATE ALPHA-N-ACETYLGLUCOSAMINYL 1-PHOSPHATE TRANSFERASE"/>
    <property type="match status" value="1"/>
</dbReference>
<evidence type="ECO:0008006" key="11">
    <source>
        <dbReference type="Google" id="ProtNLM"/>
    </source>
</evidence>
<dbReference type="GO" id="GO:0016780">
    <property type="term" value="F:phosphotransferase activity, for other substituted phosphate groups"/>
    <property type="evidence" value="ECO:0007669"/>
    <property type="project" value="InterPro"/>
</dbReference>
<keyword evidence="5 8" id="KW-1133">Transmembrane helix</keyword>
<dbReference type="GO" id="GO:0071555">
    <property type="term" value="P:cell wall organization"/>
    <property type="evidence" value="ECO:0007669"/>
    <property type="project" value="TreeGrafter"/>
</dbReference>
<gene>
    <name evidence="9" type="ORF">A3I48_01505</name>
</gene>
<feature type="transmembrane region" description="Helical" evidence="8">
    <location>
        <begin position="164"/>
        <end position="182"/>
    </location>
</feature>
<dbReference type="InterPro" id="IPR000715">
    <property type="entry name" value="Glycosyl_transferase_4"/>
</dbReference>
<dbReference type="GO" id="GO:0046872">
    <property type="term" value="F:metal ion binding"/>
    <property type="evidence" value="ECO:0007669"/>
    <property type="project" value="UniProtKB-KW"/>
</dbReference>
<feature type="transmembrane region" description="Helical" evidence="8">
    <location>
        <begin position="6"/>
        <end position="26"/>
    </location>
</feature>
<sequence length="346" mass="37158">MDFLLPILTSLGITIATVPVTIIFAKKFNLLDNPKIRYHPAHTQERIVPRAGGLPVFLGIAIAMVIFTPFDSRIIGILAGLFILLTIGLLDDKYQNFSPYVRLTAQFIAAAVVVLSGVGITFITNPLGGIIHLGNIADLLALVWIVWVMNMINWSKGVDGQMPGIITICALILGILSLKINLSQDTNQFNLAKLSFITAGASLGLLIFNWHPAKIFPGFSGSTILGFMIAILSILSGGKLATAGLVLLIPATDFAYTFVRRLLSGKSPVWGDRGHLHHKLLEIGLSHEQIALFYILGSVILGAAALSLSSTGKLFAAILTGIIILGGILWLNFFGGYLKRHAPDNG</sequence>
<evidence type="ECO:0000256" key="2">
    <source>
        <dbReference type="ARBA" id="ARBA00022475"/>
    </source>
</evidence>
<dbReference type="CDD" id="cd06853">
    <property type="entry name" value="GT_WecA_like"/>
    <property type="match status" value="1"/>
</dbReference>
<comment type="cofactor">
    <cofactor evidence="7">
        <name>Mg(2+)</name>
        <dbReference type="ChEBI" id="CHEBI:18420"/>
    </cofactor>
</comment>
<dbReference type="Proteomes" id="UP000178859">
    <property type="component" value="Unassembled WGS sequence"/>
</dbReference>
<keyword evidence="2" id="KW-1003">Cell membrane</keyword>
<feature type="transmembrane region" description="Helical" evidence="8">
    <location>
        <begin position="188"/>
        <end position="208"/>
    </location>
</feature>
<keyword evidence="4 8" id="KW-0812">Transmembrane</keyword>
<reference evidence="9 10" key="1">
    <citation type="journal article" date="2016" name="Nat. Commun.">
        <title>Thousands of microbial genomes shed light on interconnected biogeochemical processes in an aquifer system.</title>
        <authorList>
            <person name="Anantharaman K."/>
            <person name="Brown C.T."/>
            <person name="Hug L.A."/>
            <person name="Sharon I."/>
            <person name="Castelle C.J."/>
            <person name="Probst A.J."/>
            <person name="Thomas B.C."/>
            <person name="Singh A."/>
            <person name="Wilkins M.J."/>
            <person name="Karaoz U."/>
            <person name="Brodie E.L."/>
            <person name="Williams K.H."/>
            <person name="Hubbard S.S."/>
            <person name="Banfield J.F."/>
        </authorList>
    </citation>
    <scope>NUCLEOTIDE SEQUENCE [LARGE SCALE GENOMIC DNA]</scope>
</reference>
<evidence type="ECO:0000256" key="4">
    <source>
        <dbReference type="ARBA" id="ARBA00022692"/>
    </source>
</evidence>
<feature type="transmembrane region" description="Helical" evidence="8">
    <location>
        <begin position="130"/>
        <end position="152"/>
    </location>
</feature>
<evidence type="ECO:0000256" key="3">
    <source>
        <dbReference type="ARBA" id="ARBA00022679"/>
    </source>
</evidence>
<evidence type="ECO:0000256" key="6">
    <source>
        <dbReference type="ARBA" id="ARBA00023136"/>
    </source>
</evidence>
<keyword evidence="3" id="KW-0808">Transferase</keyword>
<evidence type="ECO:0000256" key="5">
    <source>
        <dbReference type="ARBA" id="ARBA00022989"/>
    </source>
</evidence>
<feature type="transmembrane region" description="Helical" evidence="8">
    <location>
        <begin position="73"/>
        <end position="91"/>
    </location>
</feature>
<evidence type="ECO:0000313" key="10">
    <source>
        <dbReference type="Proteomes" id="UP000178859"/>
    </source>
</evidence>
<comment type="subcellular location">
    <subcellularLocation>
        <location evidence="1">Cell membrane</location>
        <topology evidence="1">Multi-pass membrane protein</topology>
    </subcellularLocation>
</comment>
<feature type="transmembrane region" description="Helical" evidence="8">
    <location>
        <begin position="314"/>
        <end position="334"/>
    </location>
</feature>
<dbReference type="PANTHER" id="PTHR22926">
    <property type="entry name" value="PHOSPHO-N-ACETYLMURAMOYL-PENTAPEPTIDE-TRANSFERASE"/>
    <property type="match status" value="1"/>
</dbReference>
<feature type="transmembrane region" description="Helical" evidence="8">
    <location>
        <begin position="290"/>
        <end position="308"/>
    </location>
</feature>
<dbReference type="AlphaFoldDB" id="A0A1F5MI17"/>
<evidence type="ECO:0000313" key="9">
    <source>
        <dbReference type="EMBL" id="OGE65005.1"/>
    </source>
</evidence>
<organism evidence="9 10">
    <name type="scientific">Candidatus Daviesbacteria bacterium RIFCSPLOWO2_02_FULL_36_7</name>
    <dbReference type="NCBI Taxonomy" id="1797792"/>
    <lineage>
        <taxon>Bacteria</taxon>
        <taxon>Candidatus Daviesiibacteriota</taxon>
    </lineage>
</organism>
<dbReference type="GO" id="GO:0044038">
    <property type="term" value="P:cell wall macromolecule biosynthetic process"/>
    <property type="evidence" value="ECO:0007669"/>
    <property type="project" value="TreeGrafter"/>
</dbReference>
<feature type="transmembrane region" description="Helical" evidence="8">
    <location>
        <begin position="47"/>
        <end position="67"/>
    </location>
</feature>
<comment type="caution">
    <text evidence="9">The sequence shown here is derived from an EMBL/GenBank/DDBJ whole genome shotgun (WGS) entry which is preliminary data.</text>
</comment>
<proteinExistence type="predicted"/>
<accession>A0A1F5MI17</accession>
<keyword evidence="7" id="KW-0460">Magnesium</keyword>
<evidence type="ECO:0000256" key="8">
    <source>
        <dbReference type="SAM" id="Phobius"/>
    </source>
</evidence>
<evidence type="ECO:0000256" key="1">
    <source>
        <dbReference type="ARBA" id="ARBA00004651"/>
    </source>
</evidence>